<feature type="chain" id="PRO_5003297029" description="Dienelactone hydrolase" evidence="1">
    <location>
        <begin position="24"/>
        <end position="352"/>
    </location>
</feature>
<evidence type="ECO:0000313" key="3">
    <source>
        <dbReference type="Proteomes" id="UP000016368"/>
    </source>
</evidence>
<sequence length="352" mass="37756">MSFPSWRRVRGILPGLAVLTAIAAQTQLHAQAQVGLRELPGLSGDGPVTVFYPSDAPAQATVRGPFTLHVAPDVVPVRGNGRLVVLSHGSGGSPWIYSDFAIRLVRAGFVVALPEHKGDNWHDHGMIGPPSWKRRPHEVSRAIDAVGADPQLAPLVRLDRVGMWGMSAGGHTALALAGGRWSPSALRAHCEAHIDDDFTACVGLTLELKGNWADGMKKSVARFFIGFLLDDTQWYGHTDPRIAATVAEVPFAADFDPASLARPAVPLGLVRNGQDAWLKPVYHVEPVLKACVSCTLVVDLPMAGHGSLISPQVPDLSGQVARLLADPPGFDRAQVPQAHERIIQYLVNHLLP</sequence>
<dbReference type="EMBL" id="AEGR01000109">
    <property type="protein sequence ID" value="EGI75330.1"/>
    <property type="molecule type" value="Genomic_DNA"/>
</dbReference>
<keyword evidence="3" id="KW-1185">Reference proteome</keyword>
<dbReference type="Pfam" id="PF03403">
    <property type="entry name" value="PAF-AH_p_II"/>
    <property type="match status" value="1"/>
</dbReference>
<protein>
    <recommendedName>
        <fullName evidence="4">Dienelactone hydrolase</fullName>
    </recommendedName>
</protein>
<organism evidence="2 3">
    <name type="scientific">Hylemonella gracilis ATCC 19624</name>
    <dbReference type="NCBI Taxonomy" id="887062"/>
    <lineage>
        <taxon>Bacteria</taxon>
        <taxon>Pseudomonadati</taxon>
        <taxon>Pseudomonadota</taxon>
        <taxon>Betaproteobacteria</taxon>
        <taxon>Burkholderiales</taxon>
        <taxon>Comamonadaceae</taxon>
        <taxon>Hylemonella</taxon>
    </lineage>
</organism>
<dbReference type="InterPro" id="IPR029058">
    <property type="entry name" value="AB_hydrolase_fold"/>
</dbReference>
<comment type="caution">
    <text evidence="2">The sequence shown here is derived from an EMBL/GenBank/DDBJ whole genome shotgun (WGS) entry which is preliminary data.</text>
</comment>
<dbReference type="SUPFAM" id="SSF53474">
    <property type="entry name" value="alpha/beta-Hydrolases"/>
    <property type="match status" value="1"/>
</dbReference>
<dbReference type="RefSeq" id="WP_006299406.1">
    <property type="nucleotide sequence ID" value="NZ_AEGR01000109.1"/>
</dbReference>
<evidence type="ECO:0000256" key="1">
    <source>
        <dbReference type="SAM" id="SignalP"/>
    </source>
</evidence>
<dbReference type="eggNOG" id="COG4188">
    <property type="taxonomic scope" value="Bacteria"/>
</dbReference>
<evidence type="ECO:0000313" key="2">
    <source>
        <dbReference type="EMBL" id="EGI75330.1"/>
    </source>
</evidence>
<dbReference type="PIRSF" id="PIRSF031982">
    <property type="entry name" value="UCP031982_abhydr"/>
    <property type="match status" value="1"/>
</dbReference>
<dbReference type="AlphaFoldDB" id="F3KXQ5"/>
<name>F3KXQ5_9BURK</name>
<feature type="signal peptide" evidence="1">
    <location>
        <begin position="1"/>
        <end position="23"/>
    </location>
</feature>
<accession>F3KXQ5</accession>
<dbReference type="STRING" id="887062.HGR_16250"/>
<dbReference type="Proteomes" id="UP000016368">
    <property type="component" value="Unassembled WGS sequence"/>
</dbReference>
<proteinExistence type="predicted"/>
<dbReference type="Gene3D" id="3.40.50.1820">
    <property type="entry name" value="alpha/beta hydrolase"/>
    <property type="match status" value="1"/>
</dbReference>
<dbReference type="InterPro" id="IPR016986">
    <property type="entry name" value="UCP031982_abhydr"/>
</dbReference>
<dbReference type="OrthoDB" id="192696at2"/>
<gene>
    <name evidence="2" type="ORF">HGR_16250</name>
</gene>
<reference evidence="2 3" key="1">
    <citation type="journal article" date="2011" name="EMBO J.">
        <title>Structural diversity of bacterial flagellar motors.</title>
        <authorList>
            <person name="Chen S."/>
            <person name="Beeby M."/>
            <person name="Murphy G.E."/>
            <person name="Leadbetter J.R."/>
            <person name="Hendrixson D.R."/>
            <person name="Briegel A."/>
            <person name="Li Z."/>
            <person name="Shi J."/>
            <person name="Tocheva E.I."/>
            <person name="Muller A."/>
            <person name="Dobro M.J."/>
            <person name="Jensen G.J."/>
        </authorList>
    </citation>
    <scope>NUCLEOTIDE SEQUENCE [LARGE SCALE GENOMIC DNA]</scope>
    <source>
        <strain evidence="2 3">ATCC 19624</strain>
    </source>
</reference>
<keyword evidence="1" id="KW-0732">Signal</keyword>
<evidence type="ECO:0008006" key="4">
    <source>
        <dbReference type="Google" id="ProtNLM"/>
    </source>
</evidence>